<organism evidence="2 3">
    <name type="scientific">Brevibacillus fluminis</name>
    <dbReference type="NCBI Taxonomy" id="511487"/>
    <lineage>
        <taxon>Bacteria</taxon>
        <taxon>Bacillati</taxon>
        <taxon>Bacillota</taxon>
        <taxon>Bacilli</taxon>
        <taxon>Bacillales</taxon>
        <taxon>Paenibacillaceae</taxon>
        <taxon>Brevibacillus</taxon>
    </lineage>
</organism>
<comment type="caution">
    <text evidence="2">The sequence shown here is derived from an EMBL/GenBank/DDBJ whole genome shotgun (WGS) entry which is preliminary data.</text>
</comment>
<dbReference type="OrthoDB" id="2678751at2"/>
<accession>A0A3M8DTB2</accession>
<gene>
    <name evidence="2" type="ORF">EDM56_08835</name>
</gene>
<feature type="domain" description="Bypass of forespore C C-terminal" evidence="1">
    <location>
        <begin position="93"/>
        <end position="168"/>
    </location>
</feature>
<dbReference type="EMBL" id="RHHQ01000007">
    <property type="protein sequence ID" value="RNB90739.1"/>
    <property type="molecule type" value="Genomic_DNA"/>
</dbReference>
<dbReference type="InterPro" id="IPR015050">
    <property type="entry name" value="BofC_C"/>
</dbReference>
<dbReference type="Pfam" id="PF08955">
    <property type="entry name" value="BofC_C"/>
    <property type="match status" value="1"/>
</dbReference>
<evidence type="ECO:0000313" key="3">
    <source>
        <dbReference type="Proteomes" id="UP000271031"/>
    </source>
</evidence>
<dbReference type="AlphaFoldDB" id="A0A3M8DTB2"/>
<dbReference type="Gene3D" id="3.30.70.1740">
    <property type="entry name" value="Bypass-of-forespore C, C-terminal domain"/>
    <property type="match status" value="1"/>
</dbReference>
<sequence length="181" mass="20206">MLTAGVTTYVMTNTKETMFSLPSLPQLLTGQKPAPVKAKVTELVLAHTYLCGSRDEERKPVLNDSIDKMLGDYAGWEIIGYQNGKLMLLKRENDISPLCKENGYFGINEDDILTLFNGMPKEKQVIQTYYPINTSRMEAGLPKEEVEALKKGIRIRDLAEYNSVLSTFVHFQADGTVSGGH</sequence>
<reference evidence="2 3" key="1">
    <citation type="submission" date="2018-10" db="EMBL/GenBank/DDBJ databases">
        <title>Phylogenomics of Brevibacillus.</title>
        <authorList>
            <person name="Dunlap C."/>
        </authorList>
    </citation>
    <scope>NUCLEOTIDE SEQUENCE [LARGE SCALE GENOMIC DNA]</scope>
    <source>
        <strain evidence="2 3">JCM 15716</strain>
    </source>
</reference>
<keyword evidence="3" id="KW-1185">Reference proteome</keyword>
<dbReference type="InterPro" id="IPR038117">
    <property type="entry name" value="BofC_C_sf"/>
</dbReference>
<proteinExistence type="predicted"/>
<evidence type="ECO:0000313" key="2">
    <source>
        <dbReference type="EMBL" id="RNB90739.1"/>
    </source>
</evidence>
<dbReference type="Proteomes" id="UP000271031">
    <property type="component" value="Unassembled WGS sequence"/>
</dbReference>
<evidence type="ECO:0000259" key="1">
    <source>
        <dbReference type="Pfam" id="PF08955"/>
    </source>
</evidence>
<protein>
    <submittedName>
        <fullName evidence="2">BofC protein</fullName>
    </submittedName>
</protein>
<name>A0A3M8DTB2_9BACL</name>